<dbReference type="KEGG" id="uma:UMAG_05191"/>
<organism evidence="2 3">
    <name type="scientific">Mycosarcoma maydis</name>
    <name type="common">Corn smut fungus</name>
    <name type="synonym">Ustilago maydis</name>
    <dbReference type="NCBI Taxonomy" id="5270"/>
    <lineage>
        <taxon>Eukaryota</taxon>
        <taxon>Fungi</taxon>
        <taxon>Dikarya</taxon>
        <taxon>Basidiomycota</taxon>
        <taxon>Ustilaginomycotina</taxon>
        <taxon>Ustilaginomycetes</taxon>
        <taxon>Ustilaginales</taxon>
        <taxon>Ustilaginaceae</taxon>
        <taxon>Mycosarcoma</taxon>
    </lineage>
</organism>
<reference evidence="2 3" key="1">
    <citation type="journal article" date="2006" name="Nature">
        <title>Insights from the genome of the biotrophic fungal plant pathogen Ustilago maydis.</title>
        <authorList>
            <person name="Kamper J."/>
            <person name="Kahmann R."/>
            <person name="Bolker M."/>
            <person name="Ma L.J."/>
            <person name="Brefort T."/>
            <person name="Saville B.J."/>
            <person name="Banuett F."/>
            <person name="Kronstad J.W."/>
            <person name="Gold S.E."/>
            <person name="Muller O."/>
            <person name="Perlin M.H."/>
            <person name="Wosten H.A."/>
            <person name="de Vries R."/>
            <person name="Ruiz-Herrera J."/>
            <person name="Reynaga-Pena C.G."/>
            <person name="Snetselaar K."/>
            <person name="McCann M."/>
            <person name="Perez-Martin J."/>
            <person name="Feldbrugge M."/>
            <person name="Basse C.W."/>
            <person name="Steinberg G."/>
            <person name="Ibeas J.I."/>
            <person name="Holloman W."/>
            <person name="Guzman P."/>
            <person name="Farman M."/>
            <person name="Stajich J.E."/>
            <person name="Sentandreu R."/>
            <person name="Gonzalez-Prieto J.M."/>
            <person name="Kennell J.C."/>
            <person name="Molina L."/>
            <person name="Schirawski J."/>
            <person name="Mendoza-Mendoza A."/>
            <person name="Greilinger D."/>
            <person name="Munch K."/>
            <person name="Rossel N."/>
            <person name="Scherer M."/>
            <person name="Vranes M."/>
            <person name="Ladendorf O."/>
            <person name="Vincon V."/>
            <person name="Fuchs U."/>
            <person name="Sandrock B."/>
            <person name="Meng S."/>
            <person name="Ho E.C."/>
            <person name="Cahill M.J."/>
            <person name="Boyce K.J."/>
            <person name="Klose J."/>
            <person name="Klosterman S.J."/>
            <person name="Deelstra H.J."/>
            <person name="Ortiz-Castellanos L."/>
            <person name="Li W."/>
            <person name="Sanchez-Alonso P."/>
            <person name="Schreier P.H."/>
            <person name="Hauser-Hahn I."/>
            <person name="Vaupel M."/>
            <person name="Koopmann E."/>
            <person name="Friedrich G."/>
            <person name="Voss H."/>
            <person name="Schluter T."/>
            <person name="Margolis J."/>
            <person name="Platt D."/>
            <person name="Swimmer C."/>
            <person name="Gnirke A."/>
            <person name="Chen F."/>
            <person name="Vysotskaia V."/>
            <person name="Mannhaupt G."/>
            <person name="Guldener U."/>
            <person name="Munsterkotter M."/>
            <person name="Haase D."/>
            <person name="Oesterheld M."/>
            <person name="Mewes H.W."/>
            <person name="Mauceli E.W."/>
            <person name="DeCaprio D."/>
            <person name="Wade C.M."/>
            <person name="Butler J."/>
            <person name="Young S."/>
            <person name="Jaffe D.B."/>
            <person name="Calvo S."/>
            <person name="Nusbaum C."/>
            <person name="Galagan J."/>
            <person name="Birren B.W."/>
        </authorList>
    </citation>
    <scope>NUCLEOTIDE SEQUENCE [LARGE SCALE GENOMIC DNA]</scope>
    <source>
        <strain evidence="3">DSM 14603 / FGSC 9021 / UM521</strain>
    </source>
</reference>
<dbReference type="OrthoDB" id="2546488at2759"/>
<dbReference type="GeneID" id="23565146"/>
<accession>A0A0D1E1X4</accession>
<dbReference type="EMBL" id="CM003143">
    <property type="protein sequence ID" value="KIS70119.1"/>
    <property type="molecule type" value="Genomic_DNA"/>
</dbReference>
<name>A0A0D1E1X4_MYCMD</name>
<evidence type="ECO:0000313" key="3">
    <source>
        <dbReference type="Proteomes" id="UP000000561"/>
    </source>
</evidence>
<dbReference type="Proteomes" id="UP000000561">
    <property type="component" value="Chromosome 4"/>
</dbReference>
<feature type="region of interest" description="Disordered" evidence="1">
    <location>
        <begin position="293"/>
        <end position="317"/>
    </location>
</feature>
<dbReference type="VEuPathDB" id="FungiDB:UMAG_05191"/>
<evidence type="ECO:0000313" key="2">
    <source>
        <dbReference type="EMBL" id="KIS70119.1"/>
    </source>
</evidence>
<protein>
    <submittedName>
        <fullName evidence="2">Uncharacterized protein</fullName>
    </submittedName>
</protein>
<dbReference type="eggNOG" id="ENOG502RDI0">
    <property type="taxonomic scope" value="Eukaryota"/>
</dbReference>
<dbReference type="InParanoid" id="A0A0D1E1X4"/>
<feature type="compositionally biased region" description="Polar residues" evidence="1">
    <location>
        <begin position="297"/>
        <end position="317"/>
    </location>
</feature>
<gene>
    <name evidence="2" type="ORF">UMAG_05191</name>
</gene>
<dbReference type="RefSeq" id="XP_011388236.1">
    <property type="nucleotide sequence ID" value="XM_011389934.1"/>
</dbReference>
<proteinExistence type="predicted"/>
<evidence type="ECO:0000256" key="1">
    <source>
        <dbReference type="SAM" id="MobiDB-lite"/>
    </source>
</evidence>
<sequence>MRLKAQQELQDKAQAASSTNKPIGVTALGAIDVDSDEENLGSLMLGSTKRQAALKRPASYSIDPLNDSSRLKRHPHRLPTSLAKYAAVPASKTSMIDGLLREQRRKIKRGTDADGFSRAEAIATSMEHERLGRMGIAISDVDSENPHLNHDKSSRLAKVGPIQAKGSKNNLFRYPLNLNAKEEEQEMMVRALSPTIPSFLWSSQSEASGSDDEAEHHVDANKAKQQLAASLAAVGADEDEKQLALNIFQSDAGGSKTGHAPVSKAHIKFYRSDKVLAPVATYFCPLPSVEKDPEQKQPISAANAGTSAQTSLPPISNQPKWDTLAQCILLAGMLPPSLGLDRRQIRRILVWLAITFILERGAMQSQLTCALFRSLIFQPEKSHYAQQLDAAIPRALTDVVRRVPHILSSIGMDPDVFEKCFPDHPDVADVACFSAAPAKLSALQKHEIASSSSTSAVACELHMYLTQTERDDVLINLARMLDMIAGASTDAAFVEDKLSILAGYICSMAIACAASTNYAVSDAIGRAFDSIFGAAAQTDSDLSTKLQAEVCQRTFSALSDKSIAARARLVTRFPGESKEVCGMTRWLAWCALTEHVAPARCATQAVSRVVKADTEVVPSSDPFADEAEGSDEVESKNETENWRRIKFEPFSLDLEMLASAIDARGASSPFRVVTNSVGRAGDADARIPFCTVDDGRAIRFETLLGATQLASVALRELPIHMCTFSPSDRTSVCDPHIRHDQLGASSRALRLALEPYLALHPRLDRTRIAALHTIIQRLSLINSRIRDNSANVILQTLAKDSLQTLSHSLEYQLHMYSSTAIASSFIV</sequence>
<dbReference type="AlphaFoldDB" id="A0A0D1E1X4"/>
<feature type="region of interest" description="Disordered" evidence="1">
    <location>
        <begin position="1"/>
        <end position="21"/>
    </location>
</feature>
<keyword evidence="3" id="KW-1185">Reference proteome</keyword>